<dbReference type="GeneTree" id="ENSGT00940000180601"/>
<keyword evidence="3" id="KW-1185">Reference proteome</keyword>
<reference evidence="2" key="2">
    <citation type="submission" date="2025-09" db="UniProtKB">
        <authorList>
            <consortium name="Ensembl"/>
        </authorList>
    </citation>
    <scope>IDENTIFICATION</scope>
</reference>
<organism evidence="2 3">
    <name type="scientific">Crocodylus porosus</name>
    <name type="common">Saltwater crocodile</name>
    <name type="synonym">Estuarine crocodile</name>
    <dbReference type="NCBI Taxonomy" id="8502"/>
    <lineage>
        <taxon>Eukaryota</taxon>
        <taxon>Metazoa</taxon>
        <taxon>Chordata</taxon>
        <taxon>Craniata</taxon>
        <taxon>Vertebrata</taxon>
        <taxon>Euteleostomi</taxon>
        <taxon>Archelosauria</taxon>
        <taxon>Archosauria</taxon>
        <taxon>Crocodylia</taxon>
        <taxon>Longirostres</taxon>
        <taxon>Crocodylidae</taxon>
        <taxon>Crocodylus</taxon>
    </lineage>
</organism>
<evidence type="ECO:0000256" key="1">
    <source>
        <dbReference type="SAM" id="MobiDB-lite"/>
    </source>
</evidence>
<dbReference type="OMA" id="VCLGETW"/>
<evidence type="ECO:0000313" key="3">
    <source>
        <dbReference type="Proteomes" id="UP000594220"/>
    </source>
</evidence>
<feature type="compositionally biased region" description="Basic and acidic residues" evidence="1">
    <location>
        <begin position="51"/>
        <end position="61"/>
    </location>
</feature>
<dbReference type="Proteomes" id="UP000594220">
    <property type="component" value="Unplaced"/>
</dbReference>
<evidence type="ECO:0000313" key="2">
    <source>
        <dbReference type="Ensembl" id="ENSCPRP00005007616.1"/>
    </source>
</evidence>
<evidence type="ECO:0008006" key="4">
    <source>
        <dbReference type="Google" id="ProtNLM"/>
    </source>
</evidence>
<name>A0A7M4EC49_CROPO</name>
<accession>A0A7M4EC49</accession>
<dbReference type="AlphaFoldDB" id="A0A7M4EC49"/>
<sequence>MSATSVDPQRPKGQENKIQNGSLQKKDTVLDNDFEPYLSGQSNQNYQNLNKRGEGWRHQNF</sequence>
<feature type="compositionally biased region" description="Polar residues" evidence="1">
    <location>
        <begin position="39"/>
        <end position="50"/>
    </location>
</feature>
<dbReference type="Ensembl" id="ENSCPRT00005008930.1">
    <property type="protein sequence ID" value="ENSCPRP00005007616.1"/>
    <property type="gene ID" value="ENSCPRG00005005412.1"/>
</dbReference>
<proteinExistence type="predicted"/>
<protein>
    <recommendedName>
        <fullName evidence="4">YTH N6-methyladenosine RNA binding protein 1</fullName>
    </recommendedName>
</protein>
<reference evidence="2" key="1">
    <citation type="submission" date="2025-08" db="UniProtKB">
        <authorList>
            <consortium name="Ensembl"/>
        </authorList>
    </citation>
    <scope>IDENTIFICATION</scope>
</reference>
<feature type="region of interest" description="Disordered" evidence="1">
    <location>
        <begin position="1"/>
        <end position="61"/>
    </location>
</feature>